<name>A0ABV8IQR0_9ACTN</name>
<keyword evidence="3" id="KW-1185">Reference proteome</keyword>
<evidence type="ECO:0000313" key="2">
    <source>
        <dbReference type="EMBL" id="MFC4065337.1"/>
    </source>
</evidence>
<proteinExistence type="predicted"/>
<evidence type="ECO:0000313" key="3">
    <source>
        <dbReference type="Proteomes" id="UP001595867"/>
    </source>
</evidence>
<evidence type="ECO:0000256" key="1">
    <source>
        <dbReference type="ARBA" id="ARBA00022729"/>
    </source>
</evidence>
<gene>
    <name evidence="2" type="ORF">ACFO0C_10375</name>
</gene>
<dbReference type="EMBL" id="JBHSBL010000008">
    <property type="protein sequence ID" value="MFC4065337.1"/>
    <property type="molecule type" value="Genomic_DNA"/>
</dbReference>
<sequence>MATTNLPLNPFVSNRYHFGMLLGVADLDTEQGYHRGKGWLHNAWMHGPGAVWGLAVEVTPDNNEVVVHPGLALDGNGRELHVGERLCVDLGRWFAERRPEDLDVTEDADGSVRFTVHVRLCARQCLDRPVPAVSETCSGSDDGTAYSRTVEQALPELAAGPAPERPLGPYPRLRHLSGQIGTVAPGDLLNALRRAAALDTIDLAPEAGPGALFPVDGDGCVVLAQVDAHLQPGQDRWTVLADTTVDNAVRPAHVRTATIQELLFAPPAAQPFLATAPEPPRARDADLTGTHLRVTFTRPLNPATVSPEAFTVTALRATGWTTVAVTEAVPDDDGTAVTLTLRAAPRVRPVRVVVSGAGPAPLLSADGRPLSGSEADAVDVASGADAALLITATEGRS</sequence>
<dbReference type="Gene3D" id="2.60.40.1220">
    <property type="match status" value="1"/>
</dbReference>
<protein>
    <recommendedName>
        <fullName evidence="4">SbsA Ig-like domain-containing protein</fullName>
    </recommendedName>
</protein>
<accession>A0ABV8IQR0</accession>
<keyword evidence="1" id="KW-0732">Signal</keyword>
<dbReference type="Proteomes" id="UP001595867">
    <property type="component" value="Unassembled WGS sequence"/>
</dbReference>
<dbReference type="InterPro" id="IPR014755">
    <property type="entry name" value="Cu-Rt/internalin_Ig-like"/>
</dbReference>
<dbReference type="RefSeq" id="WP_378066367.1">
    <property type="nucleotide sequence ID" value="NZ_JBHSBL010000008.1"/>
</dbReference>
<comment type="caution">
    <text evidence="2">The sequence shown here is derived from an EMBL/GenBank/DDBJ whole genome shotgun (WGS) entry which is preliminary data.</text>
</comment>
<reference evidence="3" key="1">
    <citation type="journal article" date="2019" name="Int. J. Syst. Evol. Microbiol.">
        <title>The Global Catalogue of Microorganisms (GCM) 10K type strain sequencing project: providing services to taxonomists for standard genome sequencing and annotation.</title>
        <authorList>
            <consortium name="The Broad Institute Genomics Platform"/>
            <consortium name="The Broad Institute Genome Sequencing Center for Infectious Disease"/>
            <person name="Wu L."/>
            <person name="Ma J."/>
        </authorList>
    </citation>
    <scope>NUCLEOTIDE SEQUENCE [LARGE SCALE GENOMIC DNA]</scope>
    <source>
        <strain evidence="3">TBRC 5832</strain>
    </source>
</reference>
<evidence type="ECO:0008006" key="4">
    <source>
        <dbReference type="Google" id="ProtNLM"/>
    </source>
</evidence>
<organism evidence="2 3">
    <name type="scientific">Actinoplanes subglobosus</name>
    <dbReference type="NCBI Taxonomy" id="1547892"/>
    <lineage>
        <taxon>Bacteria</taxon>
        <taxon>Bacillati</taxon>
        <taxon>Actinomycetota</taxon>
        <taxon>Actinomycetes</taxon>
        <taxon>Micromonosporales</taxon>
        <taxon>Micromonosporaceae</taxon>
        <taxon>Actinoplanes</taxon>
    </lineage>
</organism>